<name>A0A540NBV9_MALBA</name>
<dbReference type="AlphaFoldDB" id="A0A540NBV9"/>
<keyword evidence="2" id="KW-1185">Reference proteome</keyword>
<reference evidence="1 2" key="1">
    <citation type="journal article" date="2019" name="G3 (Bethesda)">
        <title>Sequencing of a Wild Apple (Malus baccata) Genome Unravels the Differences Between Cultivated and Wild Apple Species Regarding Disease Resistance and Cold Tolerance.</title>
        <authorList>
            <person name="Chen X."/>
        </authorList>
    </citation>
    <scope>NUCLEOTIDE SEQUENCE [LARGE SCALE GENOMIC DNA]</scope>
    <source>
        <strain evidence="2">cv. Shandingzi</strain>
        <tissue evidence="1">Leaves</tissue>
    </source>
</reference>
<organism evidence="1 2">
    <name type="scientific">Malus baccata</name>
    <name type="common">Siberian crab apple</name>
    <name type="synonym">Pyrus baccata</name>
    <dbReference type="NCBI Taxonomy" id="106549"/>
    <lineage>
        <taxon>Eukaryota</taxon>
        <taxon>Viridiplantae</taxon>
        <taxon>Streptophyta</taxon>
        <taxon>Embryophyta</taxon>
        <taxon>Tracheophyta</taxon>
        <taxon>Spermatophyta</taxon>
        <taxon>Magnoliopsida</taxon>
        <taxon>eudicotyledons</taxon>
        <taxon>Gunneridae</taxon>
        <taxon>Pentapetalae</taxon>
        <taxon>rosids</taxon>
        <taxon>fabids</taxon>
        <taxon>Rosales</taxon>
        <taxon>Rosaceae</taxon>
        <taxon>Amygdaloideae</taxon>
        <taxon>Maleae</taxon>
        <taxon>Malus</taxon>
    </lineage>
</organism>
<accession>A0A540NBV9</accession>
<dbReference type="Proteomes" id="UP000315295">
    <property type="component" value="Unassembled WGS sequence"/>
</dbReference>
<dbReference type="EMBL" id="VIEB01000070">
    <property type="protein sequence ID" value="TQE08529.1"/>
    <property type="molecule type" value="Genomic_DNA"/>
</dbReference>
<sequence length="94" mass="10644">MMRTRLVWFGVGFSLTGAAISHLVWKDLLVDRFALSSDVKQKFDALEGRIVNLERSLSPDPNHHPAQEKSLDGLNTGDWMHMNFGRVVDVYKSS</sequence>
<proteinExistence type="predicted"/>
<comment type="caution">
    <text evidence="1">The sequence shown here is derived from an EMBL/GenBank/DDBJ whole genome shotgun (WGS) entry which is preliminary data.</text>
</comment>
<gene>
    <name evidence="1" type="ORF">C1H46_005835</name>
</gene>
<dbReference type="STRING" id="106549.A0A540NBV9"/>
<protein>
    <submittedName>
        <fullName evidence="1">Uncharacterized protein</fullName>
    </submittedName>
</protein>
<evidence type="ECO:0000313" key="1">
    <source>
        <dbReference type="EMBL" id="TQE08529.1"/>
    </source>
</evidence>
<dbReference type="PANTHER" id="PTHR34970:SF5">
    <property type="entry name" value="PROTEIN, PUTATIVE-RELATED"/>
    <property type="match status" value="1"/>
</dbReference>
<evidence type="ECO:0000313" key="2">
    <source>
        <dbReference type="Proteomes" id="UP000315295"/>
    </source>
</evidence>
<dbReference type="PANTHER" id="PTHR34970">
    <property type="entry name" value="ABC TRANSPORTER A FAMILY PROTEIN"/>
    <property type="match status" value="1"/>
</dbReference>